<keyword evidence="6" id="KW-1185">Reference proteome</keyword>
<evidence type="ECO:0000256" key="3">
    <source>
        <dbReference type="ARBA" id="ARBA00023239"/>
    </source>
</evidence>
<dbReference type="PANTHER" id="PTHR12599">
    <property type="entry name" value="PTERIN-4-ALPHA-CARBINOLAMINE DEHYDRATASE"/>
    <property type="match status" value="1"/>
</dbReference>
<organism evidence="5 6">
    <name type="scientific">Pseudolysobacter antarcticus</name>
    <dbReference type="NCBI Taxonomy" id="2511995"/>
    <lineage>
        <taxon>Bacteria</taxon>
        <taxon>Pseudomonadati</taxon>
        <taxon>Pseudomonadota</taxon>
        <taxon>Gammaproteobacteria</taxon>
        <taxon>Lysobacterales</taxon>
        <taxon>Rhodanobacteraceae</taxon>
        <taxon>Pseudolysobacter</taxon>
    </lineage>
</organism>
<dbReference type="GO" id="GO:0006729">
    <property type="term" value="P:tetrahydrobiopterin biosynthetic process"/>
    <property type="evidence" value="ECO:0007669"/>
    <property type="project" value="InterPro"/>
</dbReference>
<dbReference type="SUPFAM" id="SSF55248">
    <property type="entry name" value="PCD-like"/>
    <property type="match status" value="1"/>
</dbReference>
<proteinExistence type="inferred from homology"/>
<evidence type="ECO:0000313" key="5">
    <source>
        <dbReference type="EMBL" id="QBB72634.1"/>
    </source>
</evidence>
<dbReference type="PANTHER" id="PTHR12599:SF0">
    <property type="entry name" value="PTERIN-4-ALPHA-CARBINOLAMINE DEHYDRATASE"/>
    <property type="match status" value="1"/>
</dbReference>
<dbReference type="HAMAP" id="MF_00434">
    <property type="entry name" value="Pterin_4_alpha"/>
    <property type="match status" value="1"/>
</dbReference>
<keyword evidence="3 4" id="KW-0456">Lyase</keyword>
<dbReference type="InterPro" id="IPR036428">
    <property type="entry name" value="PCD_sf"/>
</dbReference>
<comment type="similarity">
    <text evidence="2 4">Belongs to the pterin-4-alpha-carbinolamine dehydratase family.</text>
</comment>
<dbReference type="InterPro" id="IPR001533">
    <property type="entry name" value="Pterin_deHydtase"/>
</dbReference>
<comment type="catalytic activity">
    <reaction evidence="1 4">
        <text>(4aS,6R)-4a-hydroxy-L-erythro-5,6,7,8-tetrahydrobiopterin = (6R)-L-erythro-6,7-dihydrobiopterin + H2O</text>
        <dbReference type="Rhea" id="RHEA:11920"/>
        <dbReference type="ChEBI" id="CHEBI:15377"/>
        <dbReference type="ChEBI" id="CHEBI:15642"/>
        <dbReference type="ChEBI" id="CHEBI:43120"/>
        <dbReference type="EC" id="4.2.1.96"/>
    </reaction>
</comment>
<gene>
    <name evidence="5" type="ORF">ELE36_09480</name>
</gene>
<dbReference type="EMBL" id="CP035704">
    <property type="protein sequence ID" value="QBB72634.1"/>
    <property type="molecule type" value="Genomic_DNA"/>
</dbReference>
<dbReference type="Proteomes" id="UP000291562">
    <property type="component" value="Chromosome"/>
</dbReference>
<dbReference type="Gene3D" id="3.30.1360.20">
    <property type="entry name" value="Transcriptional coactivator/pterin dehydratase"/>
    <property type="match status" value="1"/>
</dbReference>
<reference evidence="5 6" key="1">
    <citation type="submission" date="2019-01" db="EMBL/GenBank/DDBJ databases">
        <title>Pseudolysobacter antarctica gen. nov., sp. nov., isolated from Fildes Peninsula, Antarctica.</title>
        <authorList>
            <person name="Wei Z."/>
            <person name="Peng F."/>
        </authorList>
    </citation>
    <scope>NUCLEOTIDE SEQUENCE [LARGE SCALE GENOMIC DNA]</scope>
    <source>
        <strain evidence="5 6">AQ6-296</strain>
    </source>
</reference>
<evidence type="ECO:0000313" key="6">
    <source>
        <dbReference type="Proteomes" id="UP000291562"/>
    </source>
</evidence>
<protein>
    <recommendedName>
        <fullName evidence="4">Putative pterin-4-alpha-carbinolamine dehydratase</fullName>
        <shortName evidence="4">PHS</shortName>
        <ecNumber evidence="4">4.2.1.96</ecNumber>
    </recommendedName>
    <alternativeName>
        <fullName evidence="4">4-alpha-hydroxy-tetrahydropterin dehydratase</fullName>
    </alternativeName>
    <alternativeName>
        <fullName evidence="4">Pterin carbinolamine dehydratase</fullName>
        <shortName evidence="4">PCD</shortName>
    </alternativeName>
</protein>
<evidence type="ECO:0000256" key="1">
    <source>
        <dbReference type="ARBA" id="ARBA00001554"/>
    </source>
</evidence>
<dbReference type="OrthoDB" id="5294615at2"/>
<dbReference type="Pfam" id="PF01329">
    <property type="entry name" value="Pterin_4a"/>
    <property type="match status" value="1"/>
</dbReference>
<sequence>MTINHLLSMHCTPQKGAEARLSVNACETFLELLPDWKLDAEQLAISKDYRFADFHHCMAFVNALAWIAHREDHHPDLEVGYGHCRVRWNTHDVGGLSINDFICAAKIEALIHNSDNGEPQRIMPTPK</sequence>
<dbReference type="AlphaFoldDB" id="A0A411HQ66"/>
<dbReference type="KEGG" id="xbc:ELE36_09480"/>
<dbReference type="EC" id="4.2.1.96" evidence="4"/>
<accession>A0A411HQ66</accession>
<dbReference type="GO" id="GO:0008124">
    <property type="term" value="F:4-alpha-hydroxytetrahydrobiopterin dehydratase activity"/>
    <property type="evidence" value="ECO:0007669"/>
    <property type="project" value="UniProtKB-UniRule"/>
</dbReference>
<evidence type="ECO:0000256" key="4">
    <source>
        <dbReference type="HAMAP-Rule" id="MF_00434"/>
    </source>
</evidence>
<dbReference type="CDD" id="cd00913">
    <property type="entry name" value="PCD_DCoH_subfamily_a"/>
    <property type="match status" value="1"/>
</dbReference>
<dbReference type="NCBIfam" id="NF002019">
    <property type="entry name" value="PRK00823.1-4"/>
    <property type="match status" value="1"/>
</dbReference>
<evidence type="ECO:0000256" key="2">
    <source>
        <dbReference type="ARBA" id="ARBA00006472"/>
    </source>
</evidence>
<name>A0A411HQ66_9GAMM</name>